<keyword evidence="4" id="KW-0720">Serine protease</keyword>
<keyword evidence="3" id="KW-0378">Hydrolase</keyword>
<comment type="similarity">
    <text evidence="1">Belongs to the peptidase S51 family.</text>
</comment>
<dbReference type="AlphaFoldDB" id="A0A316ENY6"/>
<dbReference type="PANTHER" id="PTHR20842:SF0">
    <property type="entry name" value="ALPHA-ASPARTYL DIPEPTIDASE"/>
    <property type="match status" value="1"/>
</dbReference>
<protein>
    <submittedName>
        <fullName evidence="5">Dipeptidase E</fullName>
    </submittedName>
</protein>
<proteinExistence type="inferred from homology"/>
<dbReference type="InterPro" id="IPR005320">
    <property type="entry name" value="Peptidase_S51"/>
</dbReference>
<evidence type="ECO:0000256" key="2">
    <source>
        <dbReference type="ARBA" id="ARBA00022670"/>
    </source>
</evidence>
<dbReference type="CDD" id="cd03146">
    <property type="entry name" value="GAT1_Peptidase_E"/>
    <property type="match status" value="1"/>
</dbReference>
<dbReference type="GO" id="GO:0006508">
    <property type="term" value="P:proteolysis"/>
    <property type="evidence" value="ECO:0007669"/>
    <property type="project" value="UniProtKB-KW"/>
</dbReference>
<evidence type="ECO:0000313" key="5">
    <source>
        <dbReference type="EMBL" id="PWK33998.1"/>
    </source>
</evidence>
<sequence>MELLLLSNSTSDNGYLVHALDAIRELADGRTDALFVPFAGVTRDWDDYTAQVREALAPIGISVRGLHREADPRAAVASATLIVTGGGNTFRLLKCLREQGLLGPMAARLRAGGARYVGWSAGSVITSPTIRTTNDMPIVDPGGLDSLGLVPFQFNCHYFNLVVPGFRGETRDQRLAEFTVLSPEMPVLGLPEGDWVRVSGDRRTLHGEHAARWFLGDRTTDIAAGPLDVPQGDRAAR</sequence>
<dbReference type="GO" id="GO:0008236">
    <property type="term" value="F:serine-type peptidase activity"/>
    <property type="evidence" value="ECO:0007669"/>
    <property type="project" value="UniProtKB-KW"/>
</dbReference>
<evidence type="ECO:0000313" key="6">
    <source>
        <dbReference type="Proteomes" id="UP000245754"/>
    </source>
</evidence>
<dbReference type="Pfam" id="PF03575">
    <property type="entry name" value="Peptidase_S51"/>
    <property type="match status" value="1"/>
</dbReference>
<comment type="caution">
    <text evidence="5">The sequence shown here is derived from an EMBL/GenBank/DDBJ whole genome shotgun (WGS) entry which is preliminary data.</text>
</comment>
<name>A0A316ENY6_9BURK</name>
<dbReference type="InterPro" id="IPR029062">
    <property type="entry name" value="Class_I_gatase-like"/>
</dbReference>
<evidence type="ECO:0000256" key="3">
    <source>
        <dbReference type="ARBA" id="ARBA00022801"/>
    </source>
</evidence>
<gene>
    <name evidence="5" type="ORF">C7419_103317</name>
</gene>
<evidence type="ECO:0000256" key="4">
    <source>
        <dbReference type="ARBA" id="ARBA00022825"/>
    </source>
</evidence>
<dbReference type="SUPFAM" id="SSF52317">
    <property type="entry name" value="Class I glutamine amidotransferase-like"/>
    <property type="match status" value="1"/>
</dbReference>
<organism evidence="5 6">
    <name type="scientific">Cupriavidus plantarum</name>
    <dbReference type="NCBI Taxonomy" id="942865"/>
    <lineage>
        <taxon>Bacteria</taxon>
        <taxon>Pseudomonadati</taxon>
        <taxon>Pseudomonadota</taxon>
        <taxon>Betaproteobacteria</taxon>
        <taxon>Burkholderiales</taxon>
        <taxon>Burkholderiaceae</taxon>
        <taxon>Cupriavidus</taxon>
    </lineage>
</organism>
<dbReference type="Proteomes" id="UP000245754">
    <property type="component" value="Unassembled WGS sequence"/>
</dbReference>
<accession>A0A316ENY6</accession>
<dbReference type="Gene3D" id="3.40.50.880">
    <property type="match status" value="1"/>
</dbReference>
<keyword evidence="6" id="KW-1185">Reference proteome</keyword>
<dbReference type="EMBL" id="QGGT01000003">
    <property type="protein sequence ID" value="PWK33998.1"/>
    <property type="molecule type" value="Genomic_DNA"/>
</dbReference>
<dbReference type="RefSeq" id="WP_109584068.1">
    <property type="nucleotide sequence ID" value="NZ_JACBYU010000004.1"/>
</dbReference>
<dbReference type="NCBIfam" id="NF003642">
    <property type="entry name" value="PRK05282.1"/>
    <property type="match status" value="1"/>
</dbReference>
<keyword evidence="2" id="KW-0645">Protease</keyword>
<evidence type="ECO:0000256" key="1">
    <source>
        <dbReference type="ARBA" id="ARBA00006534"/>
    </source>
</evidence>
<dbReference type="PANTHER" id="PTHR20842">
    <property type="entry name" value="PROTEASE S51 ALPHA-ASPARTYL DIPEPTIDASE"/>
    <property type="match status" value="1"/>
</dbReference>
<reference evidence="5 6" key="1">
    <citation type="submission" date="2018-05" db="EMBL/GenBank/DDBJ databases">
        <title>Genomic Encyclopedia of Type Strains, Phase IV (KMG-V): Genome sequencing to study the core and pangenomes of soil and plant-associated prokaryotes.</title>
        <authorList>
            <person name="Whitman W."/>
        </authorList>
    </citation>
    <scope>NUCLEOTIDE SEQUENCE [LARGE SCALE GENOMIC DNA]</scope>
    <source>
        <strain evidence="5 6">SLV-132</strain>
    </source>
</reference>